<dbReference type="Pfam" id="PF22677">
    <property type="entry name" value="Ble-like_N"/>
    <property type="match status" value="1"/>
</dbReference>
<dbReference type="EMBL" id="JAGQLH010000146">
    <property type="protein sequence ID" value="MCA9386375.1"/>
    <property type="molecule type" value="Genomic_DNA"/>
</dbReference>
<dbReference type="Gene3D" id="3.10.180.10">
    <property type="entry name" value="2,3-Dihydroxybiphenyl 1,2-Dioxygenase, domain 1"/>
    <property type="match status" value="1"/>
</dbReference>
<evidence type="ECO:0000313" key="2">
    <source>
        <dbReference type="EMBL" id="MCA9386375.1"/>
    </source>
</evidence>
<dbReference type="AlphaFoldDB" id="A0A955L931"/>
<comment type="caution">
    <text evidence="2">The sequence shown here is derived from an EMBL/GenBank/DDBJ whole genome shotgun (WGS) entry which is preliminary data.</text>
</comment>
<protein>
    <submittedName>
        <fullName evidence="2">VOC family protein</fullName>
    </submittedName>
</protein>
<reference evidence="2" key="1">
    <citation type="submission" date="2020-04" db="EMBL/GenBank/DDBJ databases">
        <authorList>
            <person name="Zhang T."/>
        </authorList>
    </citation>
    <scope>NUCLEOTIDE SEQUENCE</scope>
    <source>
        <strain evidence="2">HKST-UBA11</strain>
    </source>
</reference>
<dbReference type="InterPro" id="IPR037523">
    <property type="entry name" value="VOC_core"/>
</dbReference>
<dbReference type="InterPro" id="IPR029068">
    <property type="entry name" value="Glyas_Bleomycin-R_OHBP_Dase"/>
</dbReference>
<organism evidence="2 3">
    <name type="scientific">Candidatus Dojkabacteria bacterium</name>
    <dbReference type="NCBI Taxonomy" id="2099670"/>
    <lineage>
        <taxon>Bacteria</taxon>
        <taxon>Candidatus Dojkabacteria</taxon>
    </lineage>
</organism>
<dbReference type="InterPro" id="IPR052164">
    <property type="entry name" value="Anthracycline_SecMetBiosynth"/>
</dbReference>
<proteinExistence type="predicted"/>
<feature type="domain" description="VOC" evidence="1">
    <location>
        <begin position="5"/>
        <end position="122"/>
    </location>
</feature>
<dbReference type="InterPro" id="IPR053863">
    <property type="entry name" value="Glyoxy/Ble-like_N"/>
</dbReference>
<evidence type="ECO:0000313" key="3">
    <source>
        <dbReference type="Proteomes" id="UP000754563"/>
    </source>
</evidence>
<reference evidence="2" key="2">
    <citation type="journal article" date="2021" name="Microbiome">
        <title>Successional dynamics and alternative stable states in a saline activated sludge microbial community over 9 years.</title>
        <authorList>
            <person name="Wang Y."/>
            <person name="Ye J."/>
            <person name="Ju F."/>
            <person name="Liu L."/>
            <person name="Boyd J.A."/>
            <person name="Deng Y."/>
            <person name="Parks D.H."/>
            <person name="Jiang X."/>
            <person name="Yin X."/>
            <person name="Woodcroft B.J."/>
            <person name="Tyson G.W."/>
            <person name="Hugenholtz P."/>
            <person name="Polz M.F."/>
            <person name="Zhang T."/>
        </authorList>
    </citation>
    <scope>NUCLEOTIDE SEQUENCE</scope>
    <source>
        <strain evidence="2">HKST-UBA11</strain>
    </source>
</reference>
<dbReference type="SUPFAM" id="SSF54593">
    <property type="entry name" value="Glyoxalase/Bleomycin resistance protein/Dihydroxybiphenyl dioxygenase"/>
    <property type="match status" value="1"/>
</dbReference>
<dbReference type="CDD" id="cd07247">
    <property type="entry name" value="SgaA_N_like"/>
    <property type="match status" value="1"/>
</dbReference>
<name>A0A955L931_9BACT</name>
<sequence>MKHNPVAWFEVPVTDLDRAEKFYNAVFGYKLERQDEMDGMTMSWFPMDMDAPGAAGSLVLGQGEPSDKGVLVYFSHPDIDSGLERVEEYGGKVLMEKTDIDEFGFMALIIDSEGNQIGLHTSKPM</sequence>
<dbReference type="PANTHER" id="PTHR33993:SF2">
    <property type="entry name" value="VOC DOMAIN-CONTAINING PROTEIN"/>
    <property type="match status" value="1"/>
</dbReference>
<accession>A0A955L931</accession>
<dbReference type="PROSITE" id="PS51819">
    <property type="entry name" value="VOC"/>
    <property type="match status" value="1"/>
</dbReference>
<evidence type="ECO:0000259" key="1">
    <source>
        <dbReference type="PROSITE" id="PS51819"/>
    </source>
</evidence>
<dbReference type="PANTHER" id="PTHR33993">
    <property type="entry name" value="GLYOXALASE-RELATED"/>
    <property type="match status" value="1"/>
</dbReference>
<dbReference type="Proteomes" id="UP000754563">
    <property type="component" value="Unassembled WGS sequence"/>
</dbReference>
<gene>
    <name evidence="2" type="ORF">KC717_07060</name>
</gene>